<gene>
    <name evidence="2" type="primary">ORF129494</name>
    <name evidence="3" type="synonym">ORF129498</name>
</gene>
<dbReference type="EMBL" id="HACG01035209">
    <property type="protein sequence ID" value="CEK82074.1"/>
    <property type="molecule type" value="Transcribed_RNA"/>
</dbReference>
<name>A0A0B7AM08_9EUPU</name>
<keyword evidence="1" id="KW-0663">Pyridoxal phosphate</keyword>
<dbReference type="PANTHER" id="PTHR10146:SF14">
    <property type="entry name" value="PYRIDOXAL PHOSPHATE HOMEOSTASIS PROTEIN"/>
    <property type="match status" value="1"/>
</dbReference>
<organism evidence="2">
    <name type="scientific">Arion vulgaris</name>
    <dbReference type="NCBI Taxonomy" id="1028688"/>
    <lineage>
        <taxon>Eukaryota</taxon>
        <taxon>Metazoa</taxon>
        <taxon>Spiralia</taxon>
        <taxon>Lophotrochozoa</taxon>
        <taxon>Mollusca</taxon>
        <taxon>Gastropoda</taxon>
        <taxon>Heterobranchia</taxon>
        <taxon>Euthyneura</taxon>
        <taxon>Panpulmonata</taxon>
        <taxon>Eupulmonata</taxon>
        <taxon>Stylommatophora</taxon>
        <taxon>Helicina</taxon>
        <taxon>Arionoidea</taxon>
        <taxon>Arionidae</taxon>
        <taxon>Arion</taxon>
    </lineage>
</organism>
<evidence type="ECO:0000313" key="2">
    <source>
        <dbReference type="EMBL" id="CEK82074.1"/>
    </source>
</evidence>
<evidence type="ECO:0008006" key="4">
    <source>
        <dbReference type="Google" id="ProtNLM"/>
    </source>
</evidence>
<dbReference type="EMBL" id="HACG01035210">
    <property type="protein sequence ID" value="CEK82075.1"/>
    <property type="molecule type" value="Transcribed_RNA"/>
</dbReference>
<dbReference type="GO" id="GO:0030170">
    <property type="term" value="F:pyridoxal phosphate binding"/>
    <property type="evidence" value="ECO:0007669"/>
    <property type="project" value="InterPro"/>
</dbReference>
<sequence>MILVQRRMSTTGTYIAQQLKFVLDKMDAAAAKRPENLQYVKPRLVAVSKTKSVDMIIEAYSAGQRHFGENYVAELYESHRY</sequence>
<dbReference type="Gene3D" id="3.20.20.10">
    <property type="entry name" value="Alanine racemase"/>
    <property type="match status" value="1"/>
</dbReference>
<evidence type="ECO:0000256" key="1">
    <source>
        <dbReference type="ARBA" id="ARBA00022898"/>
    </source>
</evidence>
<protein>
    <recommendedName>
        <fullName evidence="4">Alanine racemase N-terminal domain-containing protein</fullName>
    </recommendedName>
</protein>
<evidence type="ECO:0000313" key="3">
    <source>
        <dbReference type="EMBL" id="CEK82075.1"/>
    </source>
</evidence>
<reference evidence="2" key="1">
    <citation type="submission" date="2014-12" db="EMBL/GenBank/DDBJ databases">
        <title>Insight into the proteome of Arion vulgaris.</title>
        <authorList>
            <person name="Aradska J."/>
            <person name="Bulat T."/>
            <person name="Smidak R."/>
            <person name="Sarate P."/>
            <person name="Gangsoo J."/>
            <person name="Sialana F."/>
            <person name="Bilban M."/>
            <person name="Lubec G."/>
        </authorList>
    </citation>
    <scope>NUCLEOTIDE SEQUENCE</scope>
    <source>
        <tissue evidence="2">Skin</tissue>
    </source>
</reference>
<accession>A0A0B7AM08</accession>
<proteinExistence type="predicted"/>
<dbReference type="PANTHER" id="PTHR10146">
    <property type="entry name" value="PROLINE SYNTHETASE CO-TRANSCRIBED BACTERIAL HOMOLOG PROTEIN"/>
    <property type="match status" value="1"/>
</dbReference>
<dbReference type="InterPro" id="IPR029066">
    <property type="entry name" value="PLP-binding_barrel"/>
</dbReference>
<dbReference type="AlphaFoldDB" id="A0A0B7AM08"/>
<dbReference type="InterPro" id="IPR011078">
    <property type="entry name" value="PyrdxlP_homeostasis"/>
</dbReference>
<dbReference type="SUPFAM" id="SSF51419">
    <property type="entry name" value="PLP-binding barrel"/>
    <property type="match status" value="1"/>
</dbReference>